<evidence type="ECO:0000313" key="4">
    <source>
        <dbReference type="Proteomes" id="UP000184388"/>
    </source>
</evidence>
<dbReference type="InterPro" id="IPR002397">
    <property type="entry name" value="Cyt_P450_B"/>
</dbReference>
<evidence type="ECO:0000256" key="2">
    <source>
        <dbReference type="SAM" id="MobiDB-lite"/>
    </source>
</evidence>
<dbReference type="GO" id="GO:0005506">
    <property type="term" value="F:iron ion binding"/>
    <property type="evidence" value="ECO:0007669"/>
    <property type="project" value="InterPro"/>
</dbReference>
<proteinExistence type="inferred from homology"/>
<dbReference type="InterPro" id="IPR036396">
    <property type="entry name" value="Cyt_P450_sf"/>
</dbReference>
<feature type="compositionally biased region" description="Low complexity" evidence="2">
    <location>
        <begin position="122"/>
        <end position="142"/>
    </location>
</feature>
<dbReference type="GO" id="GO:0020037">
    <property type="term" value="F:heme binding"/>
    <property type="evidence" value="ECO:0007669"/>
    <property type="project" value="InterPro"/>
</dbReference>
<dbReference type="GO" id="GO:0004497">
    <property type="term" value="F:monooxygenase activity"/>
    <property type="evidence" value="ECO:0007669"/>
    <property type="project" value="InterPro"/>
</dbReference>
<feature type="region of interest" description="Disordered" evidence="2">
    <location>
        <begin position="122"/>
        <end position="168"/>
    </location>
</feature>
<organism evidence="3 4">
    <name type="scientific">Streptomyces yunnanensis</name>
    <dbReference type="NCBI Taxonomy" id="156453"/>
    <lineage>
        <taxon>Bacteria</taxon>
        <taxon>Bacillati</taxon>
        <taxon>Actinomycetota</taxon>
        <taxon>Actinomycetes</taxon>
        <taxon>Kitasatosporales</taxon>
        <taxon>Streptomycetaceae</taxon>
        <taxon>Streptomyces</taxon>
    </lineage>
</organism>
<gene>
    <name evidence="3" type="ORF">SAMN05216268_111220</name>
</gene>
<evidence type="ECO:0000313" key="3">
    <source>
        <dbReference type="EMBL" id="SHM50038.1"/>
    </source>
</evidence>
<dbReference type="GO" id="GO:0016705">
    <property type="term" value="F:oxidoreductase activity, acting on paired donors, with incorporation or reduction of molecular oxygen"/>
    <property type="evidence" value="ECO:0007669"/>
    <property type="project" value="InterPro"/>
</dbReference>
<accession>A0A9X8N085</accession>
<reference evidence="4" key="1">
    <citation type="submission" date="2016-11" db="EMBL/GenBank/DDBJ databases">
        <authorList>
            <person name="Jaros S."/>
            <person name="Januszkiewicz K."/>
            <person name="Wedrychowicz H."/>
        </authorList>
    </citation>
    <scope>NUCLEOTIDE SEQUENCE [LARGE SCALE GENOMIC DNA]</scope>
    <source>
        <strain evidence="4">CGMCC 4.3555</strain>
    </source>
</reference>
<dbReference type="PANTHER" id="PTHR46696">
    <property type="entry name" value="P450, PUTATIVE (EUROFUNG)-RELATED"/>
    <property type="match status" value="1"/>
</dbReference>
<name>A0A9X8N085_9ACTN</name>
<dbReference type="PANTHER" id="PTHR46696:SF1">
    <property type="entry name" value="CYTOCHROME P450 YJIB-RELATED"/>
    <property type="match status" value="1"/>
</dbReference>
<feature type="region of interest" description="Disordered" evidence="2">
    <location>
        <begin position="1"/>
        <end position="30"/>
    </location>
</feature>
<dbReference type="AlphaFoldDB" id="A0A9X8N085"/>
<dbReference type="EMBL" id="FRBK01000011">
    <property type="protein sequence ID" value="SHM50038.1"/>
    <property type="molecule type" value="Genomic_DNA"/>
</dbReference>
<comment type="caution">
    <text evidence="3">The sequence shown here is derived from an EMBL/GenBank/DDBJ whole genome shotgun (WGS) entry which is preliminary data.</text>
</comment>
<dbReference type="Proteomes" id="UP000184388">
    <property type="component" value="Unassembled WGS sequence"/>
</dbReference>
<evidence type="ECO:0008006" key="5">
    <source>
        <dbReference type="Google" id="ProtNLM"/>
    </source>
</evidence>
<sequence length="168" mass="18418">MRLPDPLTKLERDRARPGCAPARTSTVTPEAAAAIGRDQDPNLPPSFLRLAPPEHDRLRRLAMRPFGPPHTPRRVFDMHGELADIVSGLVDGLRGRDSIDLVDDFSYPFPVTVICRILGSRAPTSRTSTSGPTPSPPASTRSARPRSARPRCRRSAGRRANSPSIWRG</sequence>
<comment type="similarity">
    <text evidence="1">Belongs to the cytochrome P450 family.</text>
</comment>
<evidence type="ECO:0000256" key="1">
    <source>
        <dbReference type="ARBA" id="ARBA00010617"/>
    </source>
</evidence>
<dbReference type="SUPFAM" id="SSF48264">
    <property type="entry name" value="Cytochrome P450"/>
    <property type="match status" value="1"/>
</dbReference>
<protein>
    <recommendedName>
        <fullName evidence="5">Cytochrome P450</fullName>
    </recommendedName>
</protein>
<dbReference type="Gene3D" id="1.10.630.10">
    <property type="entry name" value="Cytochrome P450"/>
    <property type="match status" value="1"/>
</dbReference>
<dbReference type="PRINTS" id="PR00359">
    <property type="entry name" value="BP450"/>
</dbReference>
<feature type="compositionally biased region" description="Basic residues" evidence="2">
    <location>
        <begin position="143"/>
        <end position="157"/>
    </location>
</feature>